<sequence>MVSFWSIEKKYCGLKQCSQSIGVWAYECCGTLNQDCCGAITLSGWLAIGVVGALLVVIIVTVVCKK</sequence>
<keyword evidence="1" id="KW-1133">Transmembrane helix</keyword>
<evidence type="ECO:0000256" key="1">
    <source>
        <dbReference type="SAM" id="Phobius"/>
    </source>
</evidence>
<keyword evidence="1" id="KW-0472">Membrane</keyword>
<dbReference type="AlphaFoldDB" id="A0AA36DNX0"/>
<protein>
    <submittedName>
        <fullName evidence="2">Uncharacterized protein</fullName>
    </submittedName>
</protein>
<accession>A0AA36DNX0</accession>
<organism evidence="2 3">
    <name type="scientific">Cylicocyclus nassatus</name>
    <name type="common">Nematode worm</name>
    <dbReference type="NCBI Taxonomy" id="53992"/>
    <lineage>
        <taxon>Eukaryota</taxon>
        <taxon>Metazoa</taxon>
        <taxon>Ecdysozoa</taxon>
        <taxon>Nematoda</taxon>
        <taxon>Chromadorea</taxon>
        <taxon>Rhabditida</taxon>
        <taxon>Rhabditina</taxon>
        <taxon>Rhabditomorpha</taxon>
        <taxon>Strongyloidea</taxon>
        <taxon>Strongylidae</taxon>
        <taxon>Cylicocyclus</taxon>
    </lineage>
</organism>
<proteinExistence type="predicted"/>
<reference evidence="2" key="1">
    <citation type="submission" date="2023-07" db="EMBL/GenBank/DDBJ databases">
        <authorList>
            <consortium name="CYATHOMIX"/>
        </authorList>
    </citation>
    <scope>NUCLEOTIDE SEQUENCE</scope>
    <source>
        <strain evidence="2">N/A</strain>
    </source>
</reference>
<keyword evidence="3" id="KW-1185">Reference proteome</keyword>
<evidence type="ECO:0000313" key="3">
    <source>
        <dbReference type="Proteomes" id="UP001176961"/>
    </source>
</evidence>
<name>A0AA36DNX0_CYLNA</name>
<feature type="transmembrane region" description="Helical" evidence="1">
    <location>
        <begin position="42"/>
        <end position="64"/>
    </location>
</feature>
<keyword evidence="1" id="KW-0812">Transmembrane</keyword>
<comment type="caution">
    <text evidence="2">The sequence shown here is derived from an EMBL/GenBank/DDBJ whole genome shotgun (WGS) entry which is preliminary data.</text>
</comment>
<dbReference type="Proteomes" id="UP001176961">
    <property type="component" value="Unassembled WGS sequence"/>
</dbReference>
<gene>
    <name evidence="2" type="ORF">CYNAS_LOCUS2007</name>
</gene>
<evidence type="ECO:0000313" key="2">
    <source>
        <dbReference type="EMBL" id="CAJ0590024.1"/>
    </source>
</evidence>
<dbReference type="EMBL" id="CATQJL010000001">
    <property type="protein sequence ID" value="CAJ0590024.1"/>
    <property type="molecule type" value="Genomic_DNA"/>
</dbReference>